<dbReference type="EMBL" id="BRPK01000009">
    <property type="protein sequence ID" value="GLB41264.1"/>
    <property type="molecule type" value="Genomic_DNA"/>
</dbReference>
<evidence type="ECO:0000313" key="2">
    <source>
        <dbReference type="Proteomes" id="UP001063166"/>
    </source>
</evidence>
<dbReference type="OrthoDB" id="3018247at2759"/>
<evidence type="ECO:0000313" key="1">
    <source>
        <dbReference type="EMBL" id="GLB41264.1"/>
    </source>
</evidence>
<name>A0A9P3PTJ6_LYOSH</name>
<reference evidence="1" key="1">
    <citation type="submission" date="2022-07" db="EMBL/GenBank/DDBJ databases">
        <title>The genome of Lyophyllum shimeji provides insight into the initial evolution of ectomycorrhizal fungal genome.</title>
        <authorList>
            <person name="Kobayashi Y."/>
            <person name="Shibata T."/>
            <person name="Hirakawa H."/>
            <person name="Shigenobu S."/>
            <person name="Nishiyama T."/>
            <person name="Yamada A."/>
            <person name="Hasebe M."/>
            <person name="Kawaguchi M."/>
        </authorList>
    </citation>
    <scope>NUCLEOTIDE SEQUENCE</scope>
    <source>
        <strain evidence="1">AT787</strain>
    </source>
</reference>
<comment type="caution">
    <text evidence="1">The sequence shown here is derived from an EMBL/GenBank/DDBJ whole genome shotgun (WGS) entry which is preliminary data.</text>
</comment>
<sequence length="101" mass="10723">MTPSAPLPAGANLVGEMYYVPSHTIENDGCTTAPQADGTYKTDCSVAAVGLTDAETVALVETWTGKVVQGFSVPEWTIGAAPSEAYWETLVDIEYNMYGDI</sequence>
<protein>
    <submittedName>
        <fullName evidence="1">Uncharacterized protein</fullName>
    </submittedName>
</protein>
<keyword evidence="2" id="KW-1185">Reference proteome</keyword>
<proteinExistence type="predicted"/>
<dbReference type="AlphaFoldDB" id="A0A9P3PTJ6"/>
<dbReference type="Proteomes" id="UP001063166">
    <property type="component" value="Unassembled WGS sequence"/>
</dbReference>
<gene>
    <name evidence="1" type="ORF">LshimejAT787_0904790</name>
</gene>
<accession>A0A9P3PTJ6</accession>
<organism evidence="1 2">
    <name type="scientific">Lyophyllum shimeji</name>
    <name type="common">Hon-shimeji</name>
    <name type="synonym">Tricholoma shimeji</name>
    <dbReference type="NCBI Taxonomy" id="47721"/>
    <lineage>
        <taxon>Eukaryota</taxon>
        <taxon>Fungi</taxon>
        <taxon>Dikarya</taxon>
        <taxon>Basidiomycota</taxon>
        <taxon>Agaricomycotina</taxon>
        <taxon>Agaricomycetes</taxon>
        <taxon>Agaricomycetidae</taxon>
        <taxon>Agaricales</taxon>
        <taxon>Tricholomatineae</taxon>
        <taxon>Lyophyllaceae</taxon>
        <taxon>Lyophyllum</taxon>
    </lineage>
</organism>